<dbReference type="Proteomes" id="UP000663844">
    <property type="component" value="Unassembled WGS sequence"/>
</dbReference>
<feature type="region of interest" description="Disordered" evidence="1">
    <location>
        <begin position="205"/>
        <end position="340"/>
    </location>
</feature>
<protein>
    <recommendedName>
        <fullName evidence="5">RanBD1 domain-containing protein</fullName>
    </recommendedName>
</protein>
<evidence type="ECO:0000256" key="1">
    <source>
        <dbReference type="SAM" id="MobiDB-lite"/>
    </source>
</evidence>
<feature type="region of interest" description="Disordered" evidence="1">
    <location>
        <begin position="1"/>
        <end position="32"/>
    </location>
</feature>
<feature type="compositionally biased region" description="Acidic residues" evidence="1">
    <location>
        <begin position="10"/>
        <end position="20"/>
    </location>
</feature>
<comment type="caution">
    <text evidence="2">The sequence shown here is derived from an EMBL/GenBank/DDBJ whole genome shotgun (WGS) entry which is preliminary data.</text>
</comment>
<proteinExistence type="predicted"/>
<feature type="region of interest" description="Disordered" evidence="1">
    <location>
        <begin position="430"/>
        <end position="497"/>
    </location>
</feature>
<dbReference type="AlphaFoldDB" id="A0A814FF64"/>
<feature type="compositionally biased region" description="Polar residues" evidence="1">
    <location>
        <begin position="296"/>
        <end position="318"/>
    </location>
</feature>
<dbReference type="Proteomes" id="UP000663845">
    <property type="component" value="Unassembled WGS sequence"/>
</dbReference>
<feature type="compositionally biased region" description="Polar residues" evidence="1">
    <location>
        <begin position="439"/>
        <end position="452"/>
    </location>
</feature>
<dbReference type="EMBL" id="CAJOAZ010000736">
    <property type="protein sequence ID" value="CAF3705059.1"/>
    <property type="molecule type" value="Genomic_DNA"/>
</dbReference>
<feature type="compositionally biased region" description="Low complexity" evidence="1">
    <location>
        <begin position="285"/>
        <end position="295"/>
    </location>
</feature>
<dbReference type="InterPro" id="IPR011993">
    <property type="entry name" value="PH-like_dom_sf"/>
</dbReference>
<dbReference type="EMBL" id="CAJNOG010000127">
    <property type="protein sequence ID" value="CAF0982032.1"/>
    <property type="molecule type" value="Genomic_DNA"/>
</dbReference>
<feature type="compositionally biased region" description="Polar residues" evidence="1">
    <location>
        <begin position="469"/>
        <end position="479"/>
    </location>
</feature>
<evidence type="ECO:0008006" key="5">
    <source>
        <dbReference type="Google" id="ProtNLM"/>
    </source>
</evidence>
<reference evidence="2" key="1">
    <citation type="submission" date="2021-02" db="EMBL/GenBank/DDBJ databases">
        <authorList>
            <person name="Nowell W R."/>
        </authorList>
    </citation>
    <scope>NUCLEOTIDE SEQUENCE</scope>
</reference>
<evidence type="ECO:0000313" key="3">
    <source>
        <dbReference type="EMBL" id="CAF3705059.1"/>
    </source>
</evidence>
<evidence type="ECO:0000313" key="4">
    <source>
        <dbReference type="Proteomes" id="UP000663845"/>
    </source>
</evidence>
<organism evidence="2 4">
    <name type="scientific">Adineta steineri</name>
    <dbReference type="NCBI Taxonomy" id="433720"/>
    <lineage>
        <taxon>Eukaryota</taxon>
        <taxon>Metazoa</taxon>
        <taxon>Spiralia</taxon>
        <taxon>Gnathifera</taxon>
        <taxon>Rotifera</taxon>
        <taxon>Eurotatoria</taxon>
        <taxon>Bdelloidea</taxon>
        <taxon>Adinetida</taxon>
        <taxon>Adinetidae</taxon>
        <taxon>Adineta</taxon>
    </lineage>
</organism>
<evidence type="ECO:0000313" key="2">
    <source>
        <dbReference type="EMBL" id="CAF0982032.1"/>
    </source>
</evidence>
<feature type="compositionally biased region" description="Acidic residues" evidence="1">
    <location>
        <begin position="480"/>
        <end position="490"/>
    </location>
</feature>
<dbReference type="Gene3D" id="2.30.29.30">
    <property type="entry name" value="Pleckstrin-homology domain (PH domain)/Phosphotyrosine-binding domain (PTB)"/>
    <property type="match status" value="1"/>
</dbReference>
<accession>A0A814FF64</accession>
<sequence length="611" mass="65966">MSKRKKNDPTPDEAEEEDNDINLRDKHHKQAPPQKVYDFHKKTIEVYPERLRELNRQFVASVSSQISDEPYSVLVGNCLDYVRQYFNYEDDLLQYSPWLATRLKQSRSDIVKCLQETIDVYEALARHDFDHLIDKNTSDVSSDEPIRNRNDISEQLTIPSYQFRPSSTTSTASVSNFMKPLTTTATSDSIGFNSTKSTTTTAAIDSTPTTGFSLGKSTAASDTTPSTNFSFGKSTTTNDSTPSAGFSLGKSSANNDSTPTTGFNLAKSTSNNDTTPITGFSFGKSTSNNDSTSSTGFSLGKSSANNDSTPSTGFNLAKSTSNNDSTPTPSFSFGKSTSNNDATPSSGFSFGKSAAANDTTPSASFSFGKSAAANDITPSTGFSFGKSTATSDSTPSAGFTFKMPTTSASPDKSANTSPFAFSIPNTGFGTSTFSSPTSINPTNTDKSSTGLGSSISFTPPPKFSFTPTASAATEQQGTTEDNEDESAEPPEPEKVEHEAGAKLTYRCRMAVTAKDVKLIKRGPVQVVLKESNDKNQLIVRSDDSLGRLFLNIIWSKIIEIKKNSTKDITFGCKLNPGMPEIKEGDVAVILFRFDNETDRNDAYEKLNKERT</sequence>
<gene>
    <name evidence="2" type="ORF">JYZ213_LOCUS14978</name>
    <name evidence="3" type="ORF">OXD698_LOCUS12554</name>
</gene>
<feature type="compositionally biased region" description="Polar residues" evidence="1">
    <location>
        <begin position="211"/>
        <end position="278"/>
    </location>
</feature>
<name>A0A814FF64_9BILA</name>
<feature type="compositionally biased region" description="Low complexity" evidence="1">
    <location>
        <begin position="319"/>
        <end position="332"/>
    </location>
</feature>
<feature type="compositionally biased region" description="Low complexity" evidence="1">
    <location>
        <begin position="453"/>
        <end position="468"/>
    </location>
</feature>